<dbReference type="CDD" id="cd06578">
    <property type="entry name" value="HemD"/>
    <property type="match status" value="1"/>
</dbReference>
<keyword evidence="2" id="KW-1185">Reference proteome</keyword>
<dbReference type="PANTHER" id="PTHR12390:SF0">
    <property type="entry name" value="UROPORPHYRINOGEN-III SYNTHASE"/>
    <property type="match status" value="1"/>
</dbReference>
<dbReference type="Pfam" id="PF02602">
    <property type="entry name" value="HEM4"/>
    <property type="match status" value="1"/>
</dbReference>
<evidence type="ECO:0000313" key="3">
    <source>
        <dbReference type="RefSeq" id="XP_014680161.1"/>
    </source>
</evidence>
<feature type="domain" description="Tetrapyrrole biosynthesis uroporphyrinogen III synthase" evidence="1">
    <location>
        <begin position="18"/>
        <end position="251"/>
    </location>
</feature>
<dbReference type="Gene3D" id="3.40.50.10090">
    <property type="match status" value="2"/>
</dbReference>
<dbReference type="Proteomes" id="UP000695022">
    <property type="component" value="Unplaced"/>
</dbReference>
<dbReference type="PANTHER" id="PTHR12390">
    <property type="entry name" value="UROPORPHYRINOGEN III SYNTHASE"/>
    <property type="match status" value="1"/>
</dbReference>
<dbReference type="InterPro" id="IPR039793">
    <property type="entry name" value="UROS/Hem4"/>
</dbReference>
<proteinExistence type="predicted"/>
<dbReference type="RefSeq" id="XP_014680161.1">
    <property type="nucleotide sequence ID" value="XM_014824675.1"/>
</dbReference>
<dbReference type="InterPro" id="IPR036108">
    <property type="entry name" value="4pyrrol_syn_uPrphyn_synt_sf"/>
</dbReference>
<name>A0ABM1F6U0_PRICU</name>
<protein>
    <submittedName>
        <fullName evidence="3">Uroporphyrinogen-III synthase-like</fullName>
    </submittedName>
</protein>
<evidence type="ECO:0000313" key="2">
    <source>
        <dbReference type="Proteomes" id="UP000695022"/>
    </source>
</evidence>
<reference evidence="3" key="1">
    <citation type="submission" date="2025-08" db="UniProtKB">
        <authorList>
            <consortium name="RefSeq"/>
        </authorList>
    </citation>
    <scope>IDENTIFICATION</scope>
</reference>
<dbReference type="InterPro" id="IPR003754">
    <property type="entry name" value="4pyrrol_synth_uPrphyn_synth"/>
</dbReference>
<sequence length="258" mass="27985">MPSALLLRQSRKNMDSDPYHQLFVQHGISASSIPVLQFDFVNVQQLAQLLETPGNWTGLVLTSQHSVEALAMAVEKCSDCNVIAHWKGKHVFVVGEATKKIAESRLGLACQGESCGNAKSLARFIINEMEELPATDEAKPLLFPCSSSRQESLPTMLTNAGVGLECIAAYETRQHVEVTSSLHTFHENHGVPDYIVFFSPSGVSYTLETLKRLNFIPYTKCVAIGASTAEALQSEGVVCSTAQSPTPEGALQACLQMT</sequence>
<evidence type="ECO:0000259" key="1">
    <source>
        <dbReference type="Pfam" id="PF02602"/>
    </source>
</evidence>
<dbReference type="GeneID" id="106820123"/>
<accession>A0ABM1F6U0</accession>
<dbReference type="SUPFAM" id="SSF69618">
    <property type="entry name" value="HemD-like"/>
    <property type="match status" value="1"/>
</dbReference>
<gene>
    <name evidence="3" type="primary">LOC106820123</name>
</gene>
<organism evidence="2 3">
    <name type="scientific">Priapulus caudatus</name>
    <name type="common">Priapulid worm</name>
    <dbReference type="NCBI Taxonomy" id="37621"/>
    <lineage>
        <taxon>Eukaryota</taxon>
        <taxon>Metazoa</taxon>
        <taxon>Ecdysozoa</taxon>
        <taxon>Scalidophora</taxon>
        <taxon>Priapulida</taxon>
        <taxon>Priapulimorpha</taxon>
        <taxon>Priapulimorphida</taxon>
        <taxon>Priapulidae</taxon>
        <taxon>Priapulus</taxon>
    </lineage>
</organism>